<dbReference type="PIRSF" id="PIRSF002741">
    <property type="entry name" value="MppA"/>
    <property type="match status" value="1"/>
</dbReference>
<evidence type="ECO:0000313" key="7">
    <source>
        <dbReference type="Proteomes" id="UP000191135"/>
    </source>
</evidence>
<dbReference type="InterPro" id="IPR030678">
    <property type="entry name" value="Peptide/Ni-bd"/>
</dbReference>
<protein>
    <submittedName>
        <fullName evidence="6">Glutathione-binding protein GsiB</fullName>
    </submittedName>
</protein>
<dbReference type="InterPro" id="IPR006311">
    <property type="entry name" value="TAT_signal"/>
</dbReference>
<accession>A0A1U9Z4D9</accession>
<reference evidence="6 7" key="1">
    <citation type="submission" date="2017-03" db="EMBL/GenBank/DDBJ databases">
        <title>Foreign affairs: Plasmid Transfer between Roseobacters and Rhizobia.</title>
        <authorList>
            <person name="Bartling P."/>
            <person name="Bunk B."/>
            <person name="Overmann J."/>
            <person name="Brinkmann H."/>
            <person name="Petersen J."/>
        </authorList>
    </citation>
    <scope>NUCLEOTIDE SEQUENCE [LARGE SCALE GENOMIC DNA]</scope>
    <source>
        <strain evidence="6 7">MACL11</strain>
    </source>
</reference>
<dbReference type="AlphaFoldDB" id="A0A1U9Z4D9"/>
<evidence type="ECO:0000259" key="5">
    <source>
        <dbReference type="Pfam" id="PF00496"/>
    </source>
</evidence>
<dbReference type="KEGG" id="mmed:Mame_03226"/>
<dbReference type="GO" id="GO:1904680">
    <property type="term" value="F:peptide transmembrane transporter activity"/>
    <property type="evidence" value="ECO:0007669"/>
    <property type="project" value="TreeGrafter"/>
</dbReference>
<dbReference type="Gene3D" id="3.90.76.10">
    <property type="entry name" value="Dipeptide-binding Protein, Domain 1"/>
    <property type="match status" value="1"/>
</dbReference>
<dbReference type="InterPro" id="IPR039424">
    <property type="entry name" value="SBP_5"/>
</dbReference>
<dbReference type="Gene3D" id="3.10.105.10">
    <property type="entry name" value="Dipeptide-binding Protein, Domain 3"/>
    <property type="match status" value="1"/>
</dbReference>
<proteinExistence type="inferred from homology"/>
<keyword evidence="3" id="KW-0813">Transport</keyword>
<dbReference type="PANTHER" id="PTHR30290:SF10">
    <property type="entry name" value="PERIPLASMIC OLIGOPEPTIDE-BINDING PROTEIN-RELATED"/>
    <property type="match status" value="1"/>
</dbReference>
<dbReference type="PROSITE" id="PS51318">
    <property type="entry name" value="TAT"/>
    <property type="match status" value="1"/>
</dbReference>
<evidence type="ECO:0000256" key="2">
    <source>
        <dbReference type="ARBA" id="ARBA00005695"/>
    </source>
</evidence>
<name>A0A1U9Z4D9_9HYPH</name>
<dbReference type="Proteomes" id="UP000191135">
    <property type="component" value="Chromosome"/>
</dbReference>
<evidence type="ECO:0000256" key="3">
    <source>
        <dbReference type="ARBA" id="ARBA00022448"/>
    </source>
</evidence>
<dbReference type="CDD" id="cd08503">
    <property type="entry name" value="PBP2_NikA_DppA_OppA_like_17"/>
    <property type="match status" value="1"/>
</dbReference>
<dbReference type="STRING" id="1122214.Mame_03226"/>
<dbReference type="OrthoDB" id="8144963at2"/>
<dbReference type="Pfam" id="PF00496">
    <property type="entry name" value="SBP_bac_5"/>
    <property type="match status" value="1"/>
</dbReference>
<dbReference type="GO" id="GO:0043190">
    <property type="term" value="C:ATP-binding cassette (ABC) transporter complex"/>
    <property type="evidence" value="ECO:0007669"/>
    <property type="project" value="InterPro"/>
</dbReference>
<dbReference type="PANTHER" id="PTHR30290">
    <property type="entry name" value="PERIPLASMIC BINDING COMPONENT OF ABC TRANSPORTER"/>
    <property type="match status" value="1"/>
</dbReference>
<keyword evidence="7" id="KW-1185">Reference proteome</keyword>
<dbReference type="eggNOG" id="COG0747">
    <property type="taxonomic scope" value="Bacteria"/>
</dbReference>
<dbReference type="RefSeq" id="WP_018064214.1">
    <property type="nucleotide sequence ID" value="NZ_AQWH01000006.1"/>
</dbReference>
<keyword evidence="4" id="KW-0732">Signal</keyword>
<gene>
    <name evidence="6" type="primary">gsiB_5</name>
    <name evidence="6" type="ORF">Mame_03226</name>
</gene>
<sequence>MNNYRKFLTPGILKSGMSRRAFIARTSALGVGAVAANSMFGRMAMAQEPVKGGTLRMGLGGGSSTTSLDPALIASQVPFHVVRAYGEQLLEVNADGSLNPRLAESFEASDDAKTWTFKIRQGVKFHNGETMTPEDVRQTLLRHSDEDSKSGALGIMRGISDIRVDGENLIVEVDVPTADLPYLLSDFHLAIQPGGGREDPTAGIGTGAYRIVEAEPGVRYTFEKFADYWDDSRGHFDTIEMTIINDATARNAALQSGQVDIVNQVAPRVAGLLDRAPNITVDHVAGRGHYVFIMQCDQPPFDNRELRNALKYAINREEMVEKILRGYGSVGNDFPINESYPLFDDSIEQRTYDPEKAAELYKASGHDGSPIILRVAETAFPGAVDAAQLFQQSAQAAGIPLEIQREPDDGYWSDVWNNTPFCASYWDGRPVQDQMYTTAYLSSADWNDTHFYNEEFDELLLEAKGELDQETRKEQYSQMAQILRDEGGLICPMFNEFVQAVSTDVQGWEENGVFELMNGLAPVKCWKA</sequence>
<dbReference type="InterPro" id="IPR000914">
    <property type="entry name" value="SBP_5_dom"/>
</dbReference>
<comment type="similarity">
    <text evidence="2">Belongs to the bacterial solute-binding protein 5 family.</text>
</comment>
<comment type="subcellular location">
    <subcellularLocation>
        <location evidence="1">Periplasm</location>
    </subcellularLocation>
</comment>
<evidence type="ECO:0000313" key="6">
    <source>
        <dbReference type="EMBL" id="AQZ52536.1"/>
    </source>
</evidence>
<evidence type="ECO:0000256" key="4">
    <source>
        <dbReference type="ARBA" id="ARBA00022729"/>
    </source>
</evidence>
<feature type="domain" description="Solute-binding protein family 5" evidence="5">
    <location>
        <begin position="98"/>
        <end position="447"/>
    </location>
</feature>
<dbReference type="SUPFAM" id="SSF53850">
    <property type="entry name" value="Periplasmic binding protein-like II"/>
    <property type="match status" value="1"/>
</dbReference>
<dbReference type="Gene3D" id="3.40.190.10">
    <property type="entry name" value="Periplasmic binding protein-like II"/>
    <property type="match status" value="1"/>
</dbReference>
<dbReference type="GO" id="GO:0030288">
    <property type="term" value="C:outer membrane-bounded periplasmic space"/>
    <property type="evidence" value="ECO:0007669"/>
    <property type="project" value="UniProtKB-ARBA"/>
</dbReference>
<dbReference type="GO" id="GO:0015833">
    <property type="term" value="P:peptide transport"/>
    <property type="evidence" value="ECO:0007669"/>
    <property type="project" value="TreeGrafter"/>
</dbReference>
<evidence type="ECO:0000256" key="1">
    <source>
        <dbReference type="ARBA" id="ARBA00004418"/>
    </source>
</evidence>
<organism evidence="6 7">
    <name type="scientific">Martelella mediterranea DSM 17316</name>
    <dbReference type="NCBI Taxonomy" id="1122214"/>
    <lineage>
        <taxon>Bacteria</taxon>
        <taxon>Pseudomonadati</taxon>
        <taxon>Pseudomonadota</taxon>
        <taxon>Alphaproteobacteria</taxon>
        <taxon>Hyphomicrobiales</taxon>
        <taxon>Aurantimonadaceae</taxon>
        <taxon>Martelella</taxon>
    </lineage>
</organism>
<dbReference type="EMBL" id="CP020330">
    <property type="protein sequence ID" value="AQZ52536.1"/>
    <property type="molecule type" value="Genomic_DNA"/>
</dbReference>